<feature type="region of interest" description="Disordered" evidence="6">
    <location>
        <begin position="152"/>
        <end position="275"/>
    </location>
</feature>
<dbReference type="Gene3D" id="3.30.70.330">
    <property type="match status" value="3"/>
</dbReference>
<evidence type="ECO:0000259" key="7">
    <source>
        <dbReference type="PROSITE" id="PS50102"/>
    </source>
</evidence>
<dbReference type="InterPro" id="IPR012677">
    <property type="entry name" value="Nucleotide-bd_a/b_plait_sf"/>
</dbReference>
<evidence type="ECO:0000256" key="5">
    <source>
        <dbReference type="PROSITE-ProRule" id="PRU00176"/>
    </source>
</evidence>
<dbReference type="SUPFAM" id="SSF54928">
    <property type="entry name" value="RNA-binding domain, RBD"/>
    <property type="match status" value="3"/>
</dbReference>
<feature type="compositionally biased region" description="Basic residues" evidence="6">
    <location>
        <begin position="580"/>
        <end position="613"/>
    </location>
</feature>
<feature type="domain" description="RRM" evidence="7">
    <location>
        <begin position="433"/>
        <end position="528"/>
    </location>
</feature>
<reference evidence="9" key="1">
    <citation type="submission" date="2022-11" db="UniProtKB">
        <authorList>
            <consortium name="WormBaseParasite"/>
        </authorList>
    </citation>
    <scope>IDENTIFICATION</scope>
</reference>
<dbReference type="InterPro" id="IPR035979">
    <property type="entry name" value="RBD_domain_sf"/>
</dbReference>
<dbReference type="AlphaFoldDB" id="A0A914YPQ6"/>
<dbReference type="SMART" id="SM00360">
    <property type="entry name" value="RRM"/>
    <property type="match status" value="3"/>
</dbReference>
<keyword evidence="3 5" id="KW-0694">RNA-binding</keyword>
<dbReference type="InterPro" id="IPR051945">
    <property type="entry name" value="RRM_MRD1_RNA_proc_ribogen"/>
</dbReference>
<comment type="subcellular location">
    <subcellularLocation>
        <location evidence="1">Nucleus</location>
    </subcellularLocation>
</comment>
<feature type="compositionally biased region" description="Basic and acidic residues" evidence="6">
    <location>
        <begin position="152"/>
        <end position="172"/>
    </location>
</feature>
<keyword evidence="4" id="KW-0539">Nucleus</keyword>
<feature type="compositionally biased region" description="Polar residues" evidence="6">
    <location>
        <begin position="1"/>
        <end position="12"/>
    </location>
</feature>
<dbReference type="CDD" id="cd00590">
    <property type="entry name" value="RRM_SF"/>
    <property type="match status" value="1"/>
</dbReference>
<feature type="domain" description="RRM" evidence="7">
    <location>
        <begin position="285"/>
        <end position="359"/>
    </location>
</feature>
<feature type="region of interest" description="Disordered" evidence="6">
    <location>
        <begin position="571"/>
        <end position="613"/>
    </location>
</feature>
<feature type="region of interest" description="Disordered" evidence="6">
    <location>
        <begin position="1"/>
        <end position="48"/>
    </location>
</feature>
<evidence type="ECO:0000256" key="4">
    <source>
        <dbReference type="ARBA" id="ARBA00023242"/>
    </source>
</evidence>
<dbReference type="GO" id="GO:0005730">
    <property type="term" value="C:nucleolus"/>
    <property type="evidence" value="ECO:0007669"/>
    <property type="project" value="TreeGrafter"/>
</dbReference>
<sequence>MTSDFYNQSQGPRSFERTFPQKRPFSASRPFPPNRPFTQNPFTPNRAFNEPRSGIKAWRLIIRGLDDFTKREELEEHFGKCGTLKEIVLPKSKIRDNANAPFGFVQYASKLDAERCIKVLNNQPFKGRNLKVEIAVDKDTYITKQHEAKEVASKKAKLDVKDDDESSVKEENNDSDDESEEEQVLKLPSKKQRLSKEIIRKGPLPEIEDLVESSDSEDEAMESENDDETEVDDEDDSDAEEDSIKEEAESDEEDEADDDKKPVVKTSTDKMEKPKKIDTAMEEERVILLRNLSYEITDESLKEAMEEFGEVTLAILCTFKDSGHPTGTAFVHFKDKESADKVLEALGSENGLLIEGRKVFGYRAVSKEKAGDFKKPDKTPTDNRNLYLLRVSLIRPGTAQANDMSEEDAAKRAALLSLTKQKLKNLHMFVSPTRLSIHNVPFTMTEKELLQVCKEAAKNPKAYITECRIMRKKLANNVGGKIKLGASKGFAFVEFKTHEDAVACLKKLNNNAHIFKKERRPIVEFSIENRAALRLREQRVTKNQQAPQKKLNQAALEKMANEAALEKTKKVMMKGGAKPLPKKFFTKGKGGKKTKGKKKPSKKGNKKVAQNKR</sequence>
<feature type="compositionally biased region" description="Acidic residues" evidence="6">
    <location>
        <begin position="206"/>
        <end position="257"/>
    </location>
</feature>
<dbReference type="Proteomes" id="UP000887577">
    <property type="component" value="Unplaced"/>
</dbReference>
<feature type="compositionally biased region" description="Basic and acidic residues" evidence="6">
    <location>
        <begin position="258"/>
        <end position="275"/>
    </location>
</feature>
<proteinExistence type="predicted"/>
<feature type="compositionally biased region" description="Acidic residues" evidence="6">
    <location>
        <begin position="173"/>
        <end position="182"/>
    </location>
</feature>
<evidence type="ECO:0000256" key="1">
    <source>
        <dbReference type="ARBA" id="ARBA00004123"/>
    </source>
</evidence>
<dbReference type="InterPro" id="IPR003954">
    <property type="entry name" value="RRM_euk-type"/>
</dbReference>
<dbReference type="CDD" id="cd12416">
    <property type="entry name" value="RRM4_RBM28_like"/>
    <property type="match status" value="1"/>
</dbReference>
<keyword evidence="8" id="KW-1185">Reference proteome</keyword>
<dbReference type="WBParaSite" id="PSU_v2.g2179.t1">
    <property type="protein sequence ID" value="PSU_v2.g2179.t1"/>
    <property type="gene ID" value="PSU_v2.g2179"/>
</dbReference>
<dbReference type="PANTHER" id="PTHR48039">
    <property type="entry name" value="RNA-BINDING MOTIF PROTEIN 14B"/>
    <property type="match status" value="1"/>
</dbReference>
<accession>A0A914YPQ6</accession>
<dbReference type="PANTHER" id="PTHR48039:SF5">
    <property type="entry name" value="RNA-BINDING PROTEIN 28"/>
    <property type="match status" value="1"/>
</dbReference>
<dbReference type="SMART" id="SM00361">
    <property type="entry name" value="RRM_1"/>
    <property type="match status" value="2"/>
</dbReference>
<name>A0A914YPQ6_9BILA</name>
<evidence type="ECO:0000256" key="3">
    <source>
        <dbReference type="ARBA" id="ARBA00022884"/>
    </source>
</evidence>
<evidence type="ECO:0000256" key="6">
    <source>
        <dbReference type="SAM" id="MobiDB-lite"/>
    </source>
</evidence>
<evidence type="ECO:0000313" key="8">
    <source>
        <dbReference type="Proteomes" id="UP000887577"/>
    </source>
</evidence>
<evidence type="ECO:0000256" key="2">
    <source>
        <dbReference type="ARBA" id="ARBA00022737"/>
    </source>
</evidence>
<dbReference type="PROSITE" id="PS50102">
    <property type="entry name" value="RRM"/>
    <property type="match status" value="3"/>
</dbReference>
<feature type="domain" description="RRM" evidence="7">
    <location>
        <begin position="58"/>
        <end position="137"/>
    </location>
</feature>
<dbReference type="FunFam" id="3.30.70.330:FF:000182">
    <property type="entry name" value="RNA-binding motif protein 28"/>
    <property type="match status" value="1"/>
</dbReference>
<organism evidence="8 9">
    <name type="scientific">Panagrolaimus superbus</name>
    <dbReference type="NCBI Taxonomy" id="310955"/>
    <lineage>
        <taxon>Eukaryota</taxon>
        <taxon>Metazoa</taxon>
        <taxon>Ecdysozoa</taxon>
        <taxon>Nematoda</taxon>
        <taxon>Chromadorea</taxon>
        <taxon>Rhabditida</taxon>
        <taxon>Tylenchina</taxon>
        <taxon>Panagrolaimomorpha</taxon>
        <taxon>Panagrolaimoidea</taxon>
        <taxon>Panagrolaimidae</taxon>
        <taxon>Panagrolaimus</taxon>
    </lineage>
</organism>
<dbReference type="CDD" id="cd12415">
    <property type="entry name" value="RRM3_RBM28_like"/>
    <property type="match status" value="1"/>
</dbReference>
<protein>
    <submittedName>
        <fullName evidence="9">RRM domain-containing protein</fullName>
    </submittedName>
</protein>
<evidence type="ECO:0000313" key="9">
    <source>
        <dbReference type="WBParaSite" id="PSU_v2.g2179.t1"/>
    </source>
</evidence>
<dbReference type="Pfam" id="PF00076">
    <property type="entry name" value="RRM_1"/>
    <property type="match status" value="3"/>
</dbReference>
<dbReference type="InterPro" id="IPR000504">
    <property type="entry name" value="RRM_dom"/>
</dbReference>
<keyword evidence="2" id="KW-0677">Repeat</keyword>
<dbReference type="GO" id="GO:0003729">
    <property type="term" value="F:mRNA binding"/>
    <property type="evidence" value="ECO:0007669"/>
    <property type="project" value="TreeGrafter"/>
</dbReference>